<proteinExistence type="predicted"/>
<protein>
    <recommendedName>
        <fullName evidence="1">Serine aminopeptidase S33 domain-containing protein</fullName>
    </recommendedName>
</protein>
<dbReference type="PIRSF" id="PIRSF037442">
    <property type="entry name" value="UCP037442_abhydr"/>
    <property type="match status" value="1"/>
</dbReference>
<dbReference type="InterPro" id="IPR022742">
    <property type="entry name" value="Hydrolase_4"/>
</dbReference>
<accession>A0A7R7DRW8</accession>
<evidence type="ECO:0000313" key="3">
    <source>
        <dbReference type="Proteomes" id="UP000611640"/>
    </source>
</evidence>
<dbReference type="SUPFAM" id="SSF53474">
    <property type="entry name" value="alpha/beta-Hydrolases"/>
    <property type="match status" value="1"/>
</dbReference>
<reference evidence="2 3" key="1">
    <citation type="submission" date="2020-08" db="EMBL/GenBank/DDBJ databases">
        <title>Whole genome shotgun sequence of Actinocatenispora thailandica NBRC 105041.</title>
        <authorList>
            <person name="Komaki H."/>
            <person name="Tamura T."/>
        </authorList>
    </citation>
    <scope>NUCLEOTIDE SEQUENCE [LARGE SCALE GENOMIC DNA]</scope>
    <source>
        <strain evidence="2 3">NBRC 105041</strain>
    </source>
</reference>
<name>A0A7R7DRW8_9ACTN</name>
<dbReference type="Pfam" id="PF12146">
    <property type="entry name" value="Hydrolase_4"/>
    <property type="match status" value="1"/>
</dbReference>
<dbReference type="RefSeq" id="WP_203963040.1">
    <property type="nucleotide sequence ID" value="NZ_AP023355.1"/>
</dbReference>
<keyword evidence="3" id="KW-1185">Reference proteome</keyword>
<organism evidence="2 3">
    <name type="scientific">Actinocatenispora thailandica</name>
    <dbReference type="NCBI Taxonomy" id="227318"/>
    <lineage>
        <taxon>Bacteria</taxon>
        <taxon>Bacillati</taxon>
        <taxon>Actinomycetota</taxon>
        <taxon>Actinomycetes</taxon>
        <taxon>Micromonosporales</taxon>
        <taxon>Micromonosporaceae</taxon>
        <taxon>Actinocatenispora</taxon>
    </lineage>
</organism>
<dbReference type="InterPro" id="IPR029058">
    <property type="entry name" value="AB_hydrolase_fold"/>
</dbReference>
<evidence type="ECO:0000259" key="1">
    <source>
        <dbReference type="Pfam" id="PF12146"/>
    </source>
</evidence>
<evidence type="ECO:0000313" key="2">
    <source>
        <dbReference type="EMBL" id="BCJ36704.1"/>
    </source>
</evidence>
<dbReference type="InterPro" id="IPR050228">
    <property type="entry name" value="Carboxylesterase_BioH"/>
</dbReference>
<dbReference type="EMBL" id="AP023355">
    <property type="protein sequence ID" value="BCJ36704.1"/>
    <property type="molecule type" value="Genomic_DNA"/>
</dbReference>
<dbReference type="KEGG" id="atl:Athai_42070"/>
<dbReference type="InterPro" id="IPR017208">
    <property type="entry name" value="UCP037442_abhydr"/>
</dbReference>
<gene>
    <name evidence="2" type="ORF">Athai_42070</name>
</gene>
<sequence>MSPVETRYLPRGDERLALRVHPAGGGRTAVLLPAMGVPAAYYDAFAARLTDGGLDVVVADLRGTGASTPQPTRASRYGYSELVDDVAAVLSALRAEAPLLIGHSLGGHAAALHLALGGSGAGLALVASGTPWNRFYPGRYGVGLRAVTPVITGLSAGLGYWPGHRLGFGGRQSTGVMRDWAYVVRTGDFPPLAGVDVDARLADVKVPVYAASVEGDRLTPPVTLDHFVAKFAGTTVERHHYTAAESGAPMNHFRWTRAATPLADRLLAFERTL</sequence>
<dbReference type="PANTHER" id="PTHR43194:SF2">
    <property type="entry name" value="PEROXISOMAL MEMBRANE PROTEIN LPX1"/>
    <property type="match status" value="1"/>
</dbReference>
<dbReference type="PANTHER" id="PTHR43194">
    <property type="entry name" value="HYDROLASE ALPHA/BETA FOLD FAMILY"/>
    <property type="match status" value="1"/>
</dbReference>
<dbReference type="Proteomes" id="UP000611640">
    <property type="component" value="Chromosome"/>
</dbReference>
<feature type="domain" description="Serine aminopeptidase S33" evidence="1">
    <location>
        <begin position="32"/>
        <end position="129"/>
    </location>
</feature>
<dbReference type="Gene3D" id="3.40.50.1820">
    <property type="entry name" value="alpha/beta hydrolase"/>
    <property type="match status" value="1"/>
</dbReference>
<dbReference type="AlphaFoldDB" id="A0A7R7DRW8"/>